<accession>A0AAD7Y8C5</accession>
<feature type="region of interest" description="Disordered" evidence="2">
    <location>
        <begin position="451"/>
        <end position="494"/>
    </location>
</feature>
<keyword evidence="1" id="KW-0862">Zinc</keyword>
<feature type="domain" description="ZAD" evidence="3">
    <location>
        <begin position="5"/>
        <end position="75"/>
    </location>
</feature>
<feature type="binding site" evidence="1">
    <location>
        <position position="7"/>
    </location>
    <ligand>
        <name>Zn(2+)</name>
        <dbReference type="ChEBI" id="CHEBI:29105"/>
    </ligand>
</feature>
<dbReference type="Pfam" id="PF07776">
    <property type="entry name" value="zf-AD"/>
    <property type="match status" value="2"/>
</dbReference>
<dbReference type="PROSITE" id="PS51915">
    <property type="entry name" value="ZAD"/>
    <property type="match status" value="1"/>
</dbReference>
<evidence type="ECO:0000256" key="1">
    <source>
        <dbReference type="PROSITE-ProRule" id="PRU01263"/>
    </source>
</evidence>
<dbReference type="SUPFAM" id="SSF57716">
    <property type="entry name" value="Glucocorticoid receptor-like (DNA-binding domain)"/>
    <property type="match status" value="1"/>
</dbReference>
<protein>
    <recommendedName>
        <fullName evidence="3">ZAD domain-containing protein</fullName>
    </recommendedName>
</protein>
<feature type="region of interest" description="Disordered" evidence="2">
    <location>
        <begin position="200"/>
        <end position="219"/>
    </location>
</feature>
<feature type="compositionally biased region" description="Basic and acidic residues" evidence="2">
    <location>
        <begin position="454"/>
        <end position="487"/>
    </location>
</feature>
<keyword evidence="1" id="KW-0479">Metal-binding</keyword>
<proteinExistence type="predicted"/>
<feature type="binding site" evidence="1">
    <location>
        <position position="51"/>
    </location>
    <ligand>
        <name>Zn(2+)</name>
        <dbReference type="ChEBI" id="CHEBI:29105"/>
    </ligand>
</feature>
<gene>
    <name evidence="4" type="ORF">PYW07_012637</name>
</gene>
<evidence type="ECO:0000313" key="4">
    <source>
        <dbReference type="EMBL" id="KAJ8706559.1"/>
    </source>
</evidence>
<dbReference type="GO" id="GO:0008270">
    <property type="term" value="F:zinc ion binding"/>
    <property type="evidence" value="ECO:0007669"/>
    <property type="project" value="UniProtKB-UniRule"/>
</dbReference>
<evidence type="ECO:0000259" key="3">
    <source>
        <dbReference type="PROSITE" id="PS51915"/>
    </source>
</evidence>
<feature type="binding site" evidence="1">
    <location>
        <position position="10"/>
    </location>
    <ligand>
        <name>Zn(2+)</name>
        <dbReference type="ChEBI" id="CHEBI:29105"/>
    </ligand>
</feature>
<evidence type="ECO:0000256" key="2">
    <source>
        <dbReference type="SAM" id="MobiDB-lite"/>
    </source>
</evidence>
<dbReference type="SMART" id="SM00868">
    <property type="entry name" value="zf-AD"/>
    <property type="match status" value="2"/>
</dbReference>
<feature type="region of interest" description="Disordered" evidence="2">
    <location>
        <begin position="541"/>
        <end position="580"/>
    </location>
</feature>
<name>A0AAD7Y8C5_MYTSE</name>
<dbReference type="InterPro" id="IPR012934">
    <property type="entry name" value="Znf_AD"/>
</dbReference>
<dbReference type="AlphaFoldDB" id="A0AAD7Y8C5"/>
<feature type="compositionally biased region" description="Polar residues" evidence="2">
    <location>
        <begin position="542"/>
        <end position="551"/>
    </location>
</feature>
<keyword evidence="1" id="KW-0863">Zinc-finger</keyword>
<evidence type="ECO:0000313" key="5">
    <source>
        <dbReference type="Proteomes" id="UP001231518"/>
    </source>
</evidence>
<feature type="compositionally biased region" description="Low complexity" evidence="2">
    <location>
        <begin position="553"/>
        <end position="565"/>
    </location>
</feature>
<keyword evidence="5" id="KW-1185">Reference proteome</keyword>
<sequence>MGKLSMCRICLVENVRMCVVTNKSLQEMYEKLTDVPFVTEDRKPMFACFFCCTRLKQCCQLQRKCVEAEELLAQMLSEDYEQPLTNREHLGFLGRFITTPVENISIVDDCQIGSVAIKQELPAVYEEQDDVELQLTHLSEELDPENLYNSLSEVKEQHLSESEEDELVMEIKIEGEEEHELFENLRVREKEKLEVEKPECNPGIEDIPAHESESDPEDDVPLMQMKTEAEEGLEVPKRKRRACVTRRAADVKKPIQKRKHEDTIPAKQTMNVVSDSKIIQTSETMENVRMCVVTNKSLQETYEKLTDVPFVTEDRKPMLACSFCCTRLKQCCQLQRKCVEAEELLAQMLSEDYEEISLTNHGQFGFLGRLITTPVENISIGADCQIGSDAIKQELPAVCEEQDEVELQLTHLSEEVIPENLYNSHPDVEAHHSESEEEQLVMVFKIEEEEEHELSENLRVRDTEKPELTNPDKRDPSVEDKPAHESESDPEDDVLLMEMKTKAEEGQGVSKRKRRACGTRGLAVAEKPTLKRKLEDIIPAKQTMNVPSDSKMTQRTGRGGETNTTRKTRRYNSSQANDECTIRLENYPDV</sequence>
<comment type="caution">
    <text evidence="4">The sequence shown here is derived from an EMBL/GenBank/DDBJ whole genome shotgun (WGS) entry which is preliminary data.</text>
</comment>
<dbReference type="EMBL" id="JARGEI010000028">
    <property type="protein sequence ID" value="KAJ8706559.1"/>
    <property type="molecule type" value="Genomic_DNA"/>
</dbReference>
<dbReference type="Proteomes" id="UP001231518">
    <property type="component" value="Chromosome 30"/>
</dbReference>
<organism evidence="4 5">
    <name type="scientific">Mythimna separata</name>
    <name type="common">Oriental armyworm</name>
    <name type="synonym">Pseudaletia separata</name>
    <dbReference type="NCBI Taxonomy" id="271217"/>
    <lineage>
        <taxon>Eukaryota</taxon>
        <taxon>Metazoa</taxon>
        <taxon>Ecdysozoa</taxon>
        <taxon>Arthropoda</taxon>
        <taxon>Hexapoda</taxon>
        <taxon>Insecta</taxon>
        <taxon>Pterygota</taxon>
        <taxon>Neoptera</taxon>
        <taxon>Endopterygota</taxon>
        <taxon>Lepidoptera</taxon>
        <taxon>Glossata</taxon>
        <taxon>Ditrysia</taxon>
        <taxon>Noctuoidea</taxon>
        <taxon>Noctuidae</taxon>
        <taxon>Noctuinae</taxon>
        <taxon>Hadenini</taxon>
        <taxon>Mythimna</taxon>
    </lineage>
</organism>
<dbReference type="GO" id="GO:0005634">
    <property type="term" value="C:nucleus"/>
    <property type="evidence" value="ECO:0007669"/>
    <property type="project" value="InterPro"/>
</dbReference>
<feature type="binding site" evidence="1">
    <location>
        <position position="48"/>
    </location>
    <ligand>
        <name>Zn(2+)</name>
        <dbReference type="ChEBI" id="CHEBI:29105"/>
    </ligand>
</feature>
<reference evidence="4" key="1">
    <citation type="submission" date="2023-03" db="EMBL/GenBank/DDBJ databases">
        <title>Chromosome-level genomes of two armyworms, Mythimna separata and Mythimna loreyi, provide insights into the biosynthesis and reception of sex pheromones.</title>
        <authorList>
            <person name="Zhao H."/>
        </authorList>
    </citation>
    <scope>NUCLEOTIDE SEQUENCE</scope>
    <source>
        <strain evidence="4">BeijingLab</strain>
        <tissue evidence="4">Pupa</tissue>
    </source>
</reference>